<keyword evidence="1 2" id="KW-0238">DNA-binding</keyword>
<dbReference type="EMBL" id="QYRP01000002">
    <property type="protein sequence ID" value="RJS46957.1"/>
    <property type="molecule type" value="Genomic_DNA"/>
</dbReference>
<organism evidence="4 5">
    <name type="scientific">Nocardioides cavernaquae</name>
    <dbReference type="NCBI Taxonomy" id="2321396"/>
    <lineage>
        <taxon>Bacteria</taxon>
        <taxon>Bacillati</taxon>
        <taxon>Actinomycetota</taxon>
        <taxon>Actinomycetes</taxon>
        <taxon>Propionibacteriales</taxon>
        <taxon>Nocardioidaceae</taxon>
        <taxon>Nocardioides</taxon>
    </lineage>
</organism>
<proteinExistence type="predicted"/>
<dbReference type="Gene3D" id="1.10.357.10">
    <property type="entry name" value="Tetracycline Repressor, domain 2"/>
    <property type="match status" value="1"/>
</dbReference>
<accession>A0A3A5HGZ8</accession>
<protein>
    <submittedName>
        <fullName evidence="4">TetR/AcrR family transcriptional regulator</fullName>
    </submittedName>
</protein>
<evidence type="ECO:0000256" key="2">
    <source>
        <dbReference type="PROSITE-ProRule" id="PRU00335"/>
    </source>
</evidence>
<dbReference type="OrthoDB" id="8220622at2"/>
<evidence type="ECO:0000259" key="3">
    <source>
        <dbReference type="PROSITE" id="PS50977"/>
    </source>
</evidence>
<dbReference type="PROSITE" id="PS50977">
    <property type="entry name" value="HTH_TETR_2"/>
    <property type="match status" value="1"/>
</dbReference>
<dbReference type="InterPro" id="IPR050624">
    <property type="entry name" value="HTH-type_Tx_Regulator"/>
</dbReference>
<evidence type="ECO:0000256" key="1">
    <source>
        <dbReference type="ARBA" id="ARBA00023125"/>
    </source>
</evidence>
<evidence type="ECO:0000313" key="4">
    <source>
        <dbReference type="EMBL" id="RJS46957.1"/>
    </source>
</evidence>
<dbReference type="InterPro" id="IPR001647">
    <property type="entry name" value="HTH_TetR"/>
</dbReference>
<dbReference type="PANTHER" id="PTHR43479">
    <property type="entry name" value="ACREF/ENVCD OPERON REPRESSOR-RELATED"/>
    <property type="match status" value="1"/>
</dbReference>
<dbReference type="InterPro" id="IPR009057">
    <property type="entry name" value="Homeodomain-like_sf"/>
</dbReference>
<keyword evidence="5" id="KW-1185">Reference proteome</keyword>
<dbReference type="SUPFAM" id="SSF46689">
    <property type="entry name" value="Homeodomain-like"/>
    <property type="match status" value="1"/>
</dbReference>
<dbReference type="PANTHER" id="PTHR43479:SF11">
    <property type="entry name" value="ACREF_ENVCD OPERON REPRESSOR-RELATED"/>
    <property type="match status" value="1"/>
</dbReference>
<evidence type="ECO:0000313" key="5">
    <source>
        <dbReference type="Proteomes" id="UP000276542"/>
    </source>
</evidence>
<feature type="domain" description="HTH tetR-type" evidence="3">
    <location>
        <begin position="11"/>
        <end position="71"/>
    </location>
</feature>
<gene>
    <name evidence="4" type="ORF">D4739_12525</name>
</gene>
<dbReference type="GO" id="GO:0003677">
    <property type="term" value="F:DNA binding"/>
    <property type="evidence" value="ECO:0007669"/>
    <property type="project" value="UniProtKB-UniRule"/>
</dbReference>
<comment type="caution">
    <text evidence="4">The sequence shown here is derived from an EMBL/GenBank/DDBJ whole genome shotgun (WGS) entry which is preliminary data.</text>
</comment>
<reference evidence="5" key="1">
    <citation type="submission" date="2018-09" db="EMBL/GenBank/DDBJ databases">
        <authorList>
            <person name="Zhu H."/>
        </authorList>
    </citation>
    <scope>NUCLEOTIDE SEQUENCE [LARGE SCALE GENOMIC DNA]</scope>
    <source>
        <strain evidence="5">K1W22B-1</strain>
    </source>
</reference>
<dbReference type="PRINTS" id="PR00455">
    <property type="entry name" value="HTHTETR"/>
</dbReference>
<dbReference type="AlphaFoldDB" id="A0A3A5HGZ8"/>
<feature type="DNA-binding region" description="H-T-H motif" evidence="2">
    <location>
        <begin position="34"/>
        <end position="53"/>
    </location>
</feature>
<dbReference type="Pfam" id="PF00440">
    <property type="entry name" value="TetR_N"/>
    <property type="match status" value="1"/>
</dbReference>
<name>A0A3A5HGZ8_9ACTN</name>
<sequence>MAVLTVDARADRRRAELAESALQTLSELGYARTSVRDIAQKSEYSHGVLHYYFKDKAELIAEAVRLYKTQCAQRYDGVIAASTTAEELLDGFCLKLVESLVEDANYHRLWYDFRVQGMYVEGYQDAVLQIDALLEDMIWRVVSRYAELAGREVGLPSVVIYGCLDGVFQKSLLDYLAGREGIGEALAATARGALPLFLAPA</sequence>
<dbReference type="Proteomes" id="UP000276542">
    <property type="component" value="Unassembled WGS sequence"/>
</dbReference>